<dbReference type="Pfam" id="PF21028">
    <property type="entry name" value="DUF1285_C"/>
    <property type="match status" value="1"/>
</dbReference>
<dbReference type="Gene3D" id="2.30.270.10">
    <property type="entry name" value="duf1285 protein"/>
    <property type="match status" value="1"/>
</dbReference>
<dbReference type="EMBL" id="JAWCUA010000003">
    <property type="protein sequence ID" value="MDU0112105.1"/>
    <property type="molecule type" value="Genomic_DNA"/>
</dbReference>
<gene>
    <name evidence="3" type="ORF">RT723_03635</name>
</gene>
<evidence type="ECO:0000259" key="2">
    <source>
        <dbReference type="Pfam" id="PF21028"/>
    </source>
</evidence>
<dbReference type="PIRSF" id="PIRSF029557">
    <property type="entry name" value="UCP029557"/>
    <property type="match status" value="1"/>
</dbReference>
<dbReference type="RefSeq" id="WP_315945916.1">
    <property type="nucleotide sequence ID" value="NZ_JAWCUA010000003.1"/>
</dbReference>
<accession>A0ABU3QXG2</accession>
<feature type="domain" description="DUF1285" evidence="1">
    <location>
        <begin position="17"/>
        <end position="83"/>
    </location>
</feature>
<evidence type="ECO:0000313" key="4">
    <source>
        <dbReference type="Proteomes" id="UP001257914"/>
    </source>
</evidence>
<dbReference type="InterPro" id="IPR048341">
    <property type="entry name" value="DUF1285_N"/>
</dbReference>
<evidence type="ECO:0000259" key="1">
    <source>
        <dbReference type="Pfam" id="PF06938"/>
    </source>
</evidence>
<dbReference type="InterPro" id="IPR023361">
    <property type="entry name" value="DUF1285_beta_roll_sf"/>
</dbReference>
<dbReference type="Pfam" id="PF06938">
    <property type="entry name" value="DUF1285_N"/>
    <property type="match status" value="1"/>
</dbReference>
<dbReference type="Proteomes" id="UP001257914">
    <property type="component" value="Unassembled WGS sequence"/>
</dbReference>
<keyword evidence="4" id="KW-1185">Reference proteome</keyword>
<dbReference type="Gene3D" id="3.10.540.10">
    <property type="entry name" value="duf1285 like domain"/>
    <property type="match status" value="1"/>
</dbReference>
<evidence type="ECO:0000313" key="3">
    <source>
        <dbReference type="EMBL" id="MDU0112105.1"/>
    </source>
</evidence>
<name>A0ABU3QXG2_9GAMM</name>
<dbReference type="InterPro" id="IPR048342">
    <property type="entry name" value="DUF1285_C"/>
</dbReference>
<proteinExistence type="predicted"/>
<reference evidence="3 4" key="1">
    <citation type="submission" date="2023-10" db="EMBL/GenBank/DDBJ databases">
        <title>Psychrosphaera aquimaarina strain SW33 isolated from seawater.</title>
        <authorList>
            <person name="Bayburt H."/>
            <person name="Kim J.M."/>
            <person name="Choi B.J."/>
            <person name="Jeon C.O."/>
        </authorList>
    </citation>
    <scope>NUCLEOTIDE SEQUENCE [LARGE SCALE GENOMIC DNA]</scope>
    <source>
        <strain evidence="3 4">KCTC 52743</strain>
    </source>
</reference>
<dbReference type="InterPro" id="IPR010707">
    <property type="entry name" value="DUF1285"/>
</dbReference>
<organism evidence="3 4">
    <name type="scientific">Psychrosphaera aquimarina</name>
    <dbReference type="NCBI Taxonomy" id="2044854"/>
    <lineage>
        <taxon>Bacteria</taxon>
        <taxon>Pseudomonadati</taxon>
        <taxon>Pseudomonadota</taxon>
        <taxon>Gammaproteobacteria</taxon>
        <taxon>Alteromonadales</taxon>
        <taxon>Pseudoalteromonadaceae</taxon>
        <taxon>Psychrosphaera</taxon>
    </lineage>
</organism>
<comment type="caution">
    <text evidence="3">The sequence shown here is derived from an EMBL/GenBank/DDBJ whole genome shotgun (WGS) entry which is preliminary data.</text>
</comment>
<feature type="domain" description="DUF1285" evidence="2">
    <location>
        <begin position="84"/>
        <end position="177"/>
    </location>
</feature>
<protein>
    <submittedName>
        <fullName evidence="3">DUF1285 domain-containing protein</fullName>
    </submittedName>
</protein>
<sequence>MDLNDLVKQIDALESSPPFELWNPPNCGDIDMVIKSDGSWWYMGTPITREKLVKLFSTVLINENANYFLKTPAEKIGIKVEDAPFIITDWQTLKTNKEDAIQVISNLGHKAILSSTHPLTIHNEESQQAKLYVELHRGLKAKVHRNVYYQWINTAQEKTIEGVTHLGIFSGGTFFSMGAID</sequence>